<name>A0A845HWW3_9BURK</name>
<dbReference type="EMBL" id="WWCV01000179">
    <property type="protein sequence ID" value="MYN21244.1"/>
    <property type="molecule type" value="Genomic_DNA"/>
</dbReference>
<keyword evidence="2" id="KW-1185">Reference proteome</keyword>
<dbReference type="AlphaFoldDB" id="A0A845HWW3"/>
<sequence>MKWAKLDGIDSKNYLLYRVLMWVIAPYSNLPVDHRLKNILGAERGGGGDPGWEIECIENVNGNTDFRVWADQDISCLDDEELIYDSATFYKAVQETLEAYAVAHPARAGEIAEIIKFYGLDLIKK</sequence>
<gene>
    <name evidence="1" type="ORF">GTP81_31365</name>
</gene>
<reference evidence="1 2" key="1">
    <citation type="submission" date="2019-12" db="EMBL/GenBank/DDBJ databases">
        <title>Novel species isolated from a subtropical stream in China.</title>
        <authorList>
            <person name="Lu H."/>
        </authorList>
    </citation>
    <scope>NUCLEOTIDE SEQUENCE [LARGE SCALE GENOMIC DNA]</scope>
    <source>
        <strain evidence="1 2">FT107W</strain>
    </source>
</reference>
<comment type="caution">
    <text evidence="1">The sequence shown here is derived from an EMBL/GenBank/DDBJ whole genome shotgun (WGS) entry which is preliminary data.</text>
</comment>
<proteinExistence type="predicted"/>
<accession>A0A845HWW3</accession>
<evidence type="ECO:0008006" key="3">
    <source>
        <dbReference type="Google" id="ProtNLM"/>
    </source>
</evidence>
<protein>
    <recommendedName>
        <fullName evidence="3">CDI immunity protein domain-containing protein</fullName>
    </recommendedName>
</protein>
<dbReference type="RefSeq" id="WP_161093429.1">
    <property type="nucleotide sequence ID" value="NZ_WWCV01000179.1"/>
</dbReference>
<evidence type="ECO:0000313" key="1">
    <source>
        <dbReference type="EMBL" id="MYN21244.1"/>
    </source>
</evidence>
<dbReference type="Proteomes" id="UP000484875">
    <property type="component" value="Unassembled WGS sequence"/>
</dbReference>
<evidence type="ECO:0000313" key="2">
    <source>
        <dbReference type="Proteomes" id="UP000484875"/>
    </source>
</evidence>
<organism evidence="1 2">
    <name type="scientific">Duganella vulcania</name>
    <dbReference type="NCBI Taxonomy" id="2692166"/>
    <lineage>
        <taxon>Bacteria</taxon>
        <taxon>Pseudomonadati</taxon>
        <taxon>Pseudomonadota</taxon>
        <taxon>Betaproteobacteria</taxon>
        <taxon>Burkholderiales</taxon>
        <taxon>Oxalobacteraceae</taxon>
        <taxon>Telluria group</taxon>
        <taxon>Duganella</taxon>
    </lineage>
</organism>